<gene>
    <name evidence="4" type="ORF">T190607A01A_30279</name>
</gene>
<reference evidence="4 5" key="1">
    <citation type="submission" date="2024-05" db="EMBL/GenBank/DDBJ databases">
        <authorList>
            <person name="Duchaud E."/>
        </authorList>
    </citation>
    <scope>NUCLEOTIDE SEQUENCE [LARGE SCALE GENOMIC DNA]</scope>
    <source>
        <strain evidence="4">Ena-SAMPLE-TAB-13-05-2024-13:56:06:370-140302</strain>
    </source>
</reference>
<dbReference type="InterPro" id="IPR059226">
    <property type="entry name" value="Choice_anch_Q_dom"/>
</dbReference>
<organism evidence="4 5">
    <name type="scientific">Tenacibaculum platacis</name>
    <dbReference type="NCBI Taxonomy" id="3137852"/>
    <lineage>
        <taxon>Bacteria</taxon>
        <taxon>Pseudomonadati</taxon>
        <taxon>Bacteroidota</taxon>
        <taxon>Flavobacteriia</taxon>
        <taxon>Flavobacteriales</taxon>
        <taxon>Flavobacteriaceae</taxon>
        <taxon>Tenacibaculum</taxon>
    </lineage>
</organism>
<protein>
    <submittedName>
        <fullName evidence="4">Repeat protein (TIGR02543 family)/predicted secreted protein (Por secretion system target)</fullName>
    </submittedName>
</protein>
<keyword evidence="5" id="KW-1185">Reference proteome</keyword>
<dbReference type="InterPro" id="IPR044060">
    <property type="entry name" value="Bacterial_rp_domain"/>
</dbReference>
<feature type="domain" description="Bacterial repeat" evidence="3">
    <location>
        <begin position="1102"/>
        <end position="1154"/>
    </location>
</feature>
<evidence type="ECO:0000313" key="4">
    <source>
        <dbReference type="EMBL" id="CAL2089230.1"/>
    </source>
</evidence>
<dbReference type="Proteomes" id="UP001497416">
    <property type="component" value="Unassembled WGS sequence"/>
</dbReference>
<dbReference type="SUPFAM" id="SSF51126">
    <property type="entry name" value="Pectin lyase-like"/>
    <property type="match status" value="1"/>
</dbReference>
<dbReference type="Gene3D" id="2.160.20.10">
    <property type="entry name" value="Single-stranded right-handed beta-helix, Pectin lyase-like"/>
    <property type="match status" value="1"/>
</dbReference>
<evidence type="ECO:0000313" key="5">
    <source>
        <dbReference type="Proteomes" id="UP001497416"/>
    </source>
</evidence>
<dbReference type="Pfam" id="PF18962">
    <property type="entry name" value="Por_Secre_tail"/>
    <property type="match status" value="1"/>
</dbReference>
<feature type="domain" description="Secretion system C-terminal sorting" evidence="2">
    <location>
        <begin position="1171"/>
        <end position="1237"/>
    </location>
</feature>
<dbReference type="NCBIfam" id="NF041518">
    <property type="entry name" value="choice_anch_Q"/>
    <property type="match status" value="1"/>
</dbReference>
<feature type="domain" description="Bacterial repeat" evidence="3">
    <location>
        <begin position="786"/>
        <end position="857"/>
    </location>
</feature>
<comment type="caution">
    <text evidence="4">The sequence shown here is derived from an EMBL/GenBank/DDBJ whole genome shotgun (WGS) entry which is preliminary data.</text>
</comment>
<dbReference type="InterPro" id="IPR026444">
    <property type="entry name" value="Secre_tail"/>
</dbReference>
<evidence type="ECO:0000259" key="2">
    <source>
        <dbReference type="Pfam" id="PF18962"/>
    </source>
</evidence>
<dbReference type="InterPro" id="IPR012334">
    <property type="entry name" value="Pectin_lyas_fold"/>
</dbReference>
<dbReference type="EMBL" id="CAXIXY010000005">
    <property type="protein sequence ID" value="CAL2089230.1"/>
    <property type="molecule type" value="Genomic_DNA"/>
</dbReference>
<name>A0ABM9P329_9FLAO</name>
<accession>A0ABM9P329</accession>
<dbReference type="Pfam" id="PF18998">
    <property type="entry name" value="Flg_new_2"/>
    <property type="match status" value="5"/>
</dbReference>
<dbReference type="NCBIfam" id="TIGR02543">
    <property type="entry name" value="List_Bact_rpt"/>
    <property type="match status" value="3"/>
</dbReference>
<dbReference type="NCBIfam" id="TIGR04183">
    <property type="entry name" value="Por_Secre_tail"/>
    <property type="match status" value="1"/>
</dbReference>
<proteinExistence type="predicted"/>
<keyword evidence="1" id="KW-0732">Signal</keyword>
<feature type="domain" description="Bacterial repeat" evidence="3">
    <location>
        <begin position="935"/>
        <end position="1003"/>
    </location>
</feature>
<dbReference type="SUPFAM" id="SSF89372">
    <property type="entry name" value="Fucose-specific lectin"/>
    <property type="match status" value="1"/>
</dbReference>
<sequence>MEQFCVIKEHKITVMRLKLLYLLFFVTTVGFAQWSQVGNLQFSSFTSDADFTFDSNGTPYVVYQDPTFSGLGAPLVKKLDGAGWVNVGTTSAWGLLDASLVSIAINPVDNQPWVAWRDNNVIKVYRFDGTSWVFDSQPPLWSPRGTAPLEFVFNSNNEPVLYYHRTVSSTLQTYVYIVKQNGSWSGTAIAPNLSNDHIVTTSRNGETIMNTQVIANNNTSQVQANNATGGSLFTVSGSNLVGNRFNKLSMVNNYWVGNNIISATSGIFFGQSTNLGLPQPLNTGGNTGDYLKLVDRAQGNFMYLMFSDASNQLQIQRYKTSSSQWSSLPTLPISTAAAGFIVDIEVNQADNSLYVMYQDGGKLSMQKFTETPALTKYYVNANVSGGNGSGDSWANAMTNLSEALSEADSNTTEIWVAAGTYVPGSARTNSFNVGIDGIKIYGGFDGTETMLSERDVKSNPTILSGDVDGDDQAAIGFSSSFRSDNNYHVMQILNADNVIIDGFKINNGHANGSDTNSYAGGVFIQSETEDLIFRNCEFNQNLGINGGAIRTYLNVNTGMTFENCKFYNNYSRYGSGLYFLVNNNRTVTLDITNCLFEQNISVDQSTSARGFTGSALWARANGTSSTLTTTINNCTFANNLDRGTTASSQYGTLALSRRTDGNSTHTATINNSIFYFNDQGVSGITGVSINPGHTSLPNQTFVNNSISEDNFSNLLFLTNTSNADPLFSDVNNNDFTLQTGSPAIDAGDNTKIPSGITKDLAGNDRILNTTVDMGAFEYDASANTQYTLTINATNGSVSTNPNPTNGTYTNGTTVTLTATPDAGYQFDGWSGAATGTTNSVNVTMDADKTVTAMFSKIQRTLTINATNGSVSTNPNPTNGTYDDGTTVTLTATPDAGYEFVGWSGDAAGMTNPINITMDADKTVTAVFQIIKRTLSLNSTNGTITANPNPVNGNYDDGTVVTLTAVPDAGYEFVEWTGDLSGTTNPINITMDADKGVTAVFRQIQRTLTINATNGIVTTNPNPTNGIYRDGTAVTLTAIPNAGYEFIGWSGDVSGTTNPLNITMDADKTVTAMFAIVQFRLILASTNGNISVDTAPDSVDPSTGVGSYNIGTVVELTATPISGYKFDGWSGDVTGTTNPISVTMNADLSVTAIFSVSTLGINEEKFKVPFKLYPNPVNDVLHIDSQEDVKEVKIYNSLGREVKVSTSVSDAINVSNLANGIYFMMIETETGKGVRRFIKR</sequence>
<dbReference type="InterPro" id="IPR013378">
    <property type="entry name" value="InlB-like_B-rpt"/>
</dbReference>
<feature type="domain" description="Bacterial repeat" evidence="3">
    <location>
        <begin position="860"/>
        <end position="930"/>
    </location>
</feature>
<dbReference type="InterPro" id="IPR011050">
    <property type="entry name" value="Pectin_lyase_fold/virulence"/>
</dbReference>
<feature type="domain" description="Bacterial repeat" evidence="3">
    <location>
        <begin position="1006"/>
        <end position="1075"/>
    </location>
</feature>
<evidence type="ECO:0000259" key="3">
    <source>
        <dbReference type="Pfam" id="PF18998"/>
    </source>
</evidence>
<evidence type="ECO:0000256" key="1">
    <source>
        <dbReference type="ARBA" id="ARBA00022729"/>
    </source>
</evidence>